<evidence type="ECO:0000313" key="2">
    <source>
        <dbReference type="EMBL" id="ROV99458.1"/>
    </source>
</evidence>
<feature type="domain" description="Methyltransferase type 11" evidence="1">
    <location>
        <begin position="50"/>
        <end position="147"/>
    </location>
</feature>
<dbReference type="STRING" id="356882.A0A423W7Z1"/>
<dbReference type="InterPro" id="IPR013216">
    <property type="entry name" value="Methyltransf_11"/>
</dbReference>
<dbReference type="OrthoDB" id="2013972at2759"/>
<reference evidence="2 3" key="1">
    <citation type="submission" date="2015-09" db="EMBL/GenBank/DDBJ databases">
        <title>Host preference determinants of Valsa canker pathogens revealed by comparative genomics.</title>
        <authorList>
            <person name="Yin Z."/>
            <person name="Huang L."/>
        </authorList>
    </citation>
    <scope>NUCLEOTIDE SEQUENCE [LARGE SCALE GENOMIC DNA]</scope>
    <source>
        <strain evidence="2 3">03-1</strain>
    </source>
</reference>
<name>A0A423W7Z1_9PEZI</name>
<dbReference type="Pfam" id="PF08241">
    <property type="entry name" value="Methyltransf_11"/>
    <property type="match status" value="1"/>
</dbReference>
<accession>A0A423W7Z1</accession>
<sequence>MSAPSGVVPKKAMPFDDKLFEIIGADETLTIAKHEMTLLSPFPPDSVIHDSACGLGPVTESILATSPPETIKIHATDFAPPMAGIYNMFASAKNWPSRAEIMDAQELSFPDGTFSHVFLSFGLPIIDDPVAAAREMYRTLKPGGTAVTAFWLHIPQGECAQKTRRAVWGPDARLAIEPKPEHSDRGFISSLGGFEFEDVQLYEKTASLPVRDLHEFASAIWSTIGQPEGGWTEEDDEKWDEAVARYKELLPNESGYHVDDGGKITLQATAQIAVVRKAE</sequence>
<proteinExistence type="predicted"/>
<dbReference type="GO" id="GO:0008757">
    <property type="term" value="F:S-adenosylmethionine-dependent methyltransferase activity"/>
    <property type="evidence" value="ECO:0007669"/>
    <property type="project" value="InterPro"/>
</dbReference>
<dbReference type="SUPFAM" id="SSF53335">
    <property type="entry name" value="S-adenosyl-L-methionine-dependent methyltransferases"/>
    <property type="match status" value="1"/>
</dbReference>
<organism evidence="2 3">
    <name type="scientific">Cytospora schulzeri</name>
    <dbReference type="NCBI Taxonomy" id="448051"/>
    <lineage>
        <taxon>Eukaryota</taxon>
        <taxon>Fungi</taxon>
        <taxon>Dikarya</taxon>
        <taxon>Ascomycota</taxon>
        <taxon>Pezizomycotina</taxon>
        <taxon>Sordariomycetes</taxon>
        <taxon>Sordariomycetidae</taxon>
        <taxon>Diaporthales</taxon>
        <taxon>Cytosporaceae</taxon>
        <taxon>Cytospora</taxon>
    </lineage>
</organism>
<dbReference type="Proteomes" id="UP000283895">
    <property type="component" value="Unassembled WGS sequence"/>
</dbReference>
<dbReference type="CDD" id="cd02440">
    <property type="entry name" value="AdoMet_MTases"/>
    <property type="match status" value="1"/>
</dbReference>
<dbReference type="Gene3D" id="3.40.50.150">
    <property type="entry name" value="Vaccinia Virus protein VP39"/>
    <property type="match status" value="1"/>
</dbReference>
<dbReference type="AlphaFoldDB" id="A0A423W7Z1"/>
<dbReference type="EMBL" id="LKEA01000023">
    <property type="protein sequence ID" value="ROV99458.1"/>
    <property type="molecule type" value="Genomic_DNA"/>
</dbReference>
<dbReference type="InterPro" id="IPR029063">
    <property type="entry name" value="SAM-dependent_MTases_sf"/>
</dbReference>
<protein>
    <recommendedName>
        <fullName evidence="1">Methyltransferase type 11 domain-containing protein</fullName>
    </recommendedName>
</protein>
<gene>
    <name evidence="2" type="ORF">VMCG_06388</name>
</gene>
<evidence type="ECO:0000313" key="3">
    <source>
        <dbReference type="Proteomes" id="UP000283895"/>
    </source>
</evidence>
<comment type="caution">
    <text evidence="2">The sequence shown here is derived from an EMBL/GenBank/DDBJ whole genome shotgun (WGS) entry which is preliminary data.</text>
</comment>
<keyword evidence="3" id="KW-1185">Reference proteome</keyword>
<evidence type="ECO:0000259" key="1">
    <source>
        <dbReference type="Pfam" id="PF08241"/>
    </source>
</evidence>